<gene>
    <name evidence="5" type="ORF">ACFQS1_25385</name>
</gene>
<dbReference type="Proteomes" id="UP001596548">
    <property type="component" value="Unassembled WGS sequence"/>
</dbReference>
<dbReference type="InterPro" id="IPR011991">
    <property type="entry name" value="ArsR-like_HTH"/>
</dbReference>
<dbReference type="CDD" id="cd00090">
    <property type="entry name" value="HTH_ARSR"/>
    <property type="match status" value="1"/>
</dbReference>
<dbReference type="InterPro" id="IPR036390">
    <property type="entry name" value="WH_DNA-bd_sf"/>
</dbReference>
<keyword evidence="3" id="KW-0804">Transcription</keyword>
<accession>A0ABW2HWS3</accession>
<organism evidence="5 6">
    <name type="scientific">Paractinoplanes rhizophilus</name>
    <dbReference type="NCBI Taxonomy" id="1416877"/>
    <lineage>
        <taxon>Bacteria</taxon>
        <taxon>Bacillati</taxon>
        <taxon>Actinomycetota</taxon>
        <taxon>Actinomycetes</taxon>
        <taxon>Micromonosporales</taxon>
        <taxon>Micromonosporaceae</taxon>
        <taxon>Paractinoplanes</taxon>
    </lineage>
</organism>
<dbReference type="InterPro" id="IPR051081">
    <property type="entry name" value="HTH_MetalResp_TranReg"/>
</dbReference>
<evidence type="ECO:0000259" key="4">
    <source>
        <dbReference type="PROSITE" id="PS50987"/>
    </source>
</evidence>
<keyword evidence="1" id="KW-0805">Transcription regulation</keyword>
<dbReference type="Pfam" id="PF01022">
    <property type="entry name" value="HTH_5"/>
    <property type="match status" value="1"/>
</dbReference>
<dbReference type="PROSITE" id="PS00846">
    <property type="entry name" value="HTH_ARSR_1"/>
    <property type="match status" value="1"/>
</dbReference>
<keyword evidence="2" id="KW-0238">DNA-binding</keyword>
<dbReference type="PANTHER" id="PTHR33154:SF18">
    <property type="entry name" value="ARSENICAL RESISTANCE OPERON REPRESSOR"/>
    <property type="match status" value="1"/>
</dbReference>
<dbReference type="InterPro" id="IPR018334">
    <property type="entry name" value="ArsR_HTH"/>
</dbReference>
<name>A0ABW2HWS3_9ACTN</name>
<evidence type="ECO:0000313" key="6">
    <source>
        <dbReference type="Proteomes" id="UP001596548"/>
    </source>
</evidence>
<evidence type="ECO:0000313" key="5">
    <source>
        <dbReference type="EMBL" id="MFC7277339.1"/>
    </source>
</evidence>
<dbReference type="NCBIfam" id="NF033788">
    <property type="entry name" value="HTH_metalloreg"/>
    <property type="match status" value="1"/>
</dbReference>
<dbReference type="RefSeq" id="WP_378972788.1">
    <property type="nucleotide sequence ID" value="NZ_JBHTBJ010000021.1"/>
</dbReference>
<keyword evidence="6" id="KW-1185">Reference proteome</keyword>
<protein>
    <submittedName>
        <fullName evidence="5">ArsR/SmtB family transcription factor</fullName>
    </submittedName>
</protein>
<evidence type="ECO:0000256" key="1">
    <source>
        <dbReference type="ARBA" id="ARBA00023015"/>
    </source>
</evidence>
<comment type="caution">
    <text evidence="5">The sequence shown here is derived from an EMBL/GenBank/DDBJ whole genome shotgun (WGS) entry which is preliminary data.</text>
</comment>
<dbReference type="Gene3D" id="1.10.10.10">
    <property type="entry name" value="Winged helix-like DNA-binding domain superfamily/Winged helix DNA-binding domain"/>
    <property type="match status" value="1"/>
</dbReference>
<evidence type="ECO:0000256" key="2">
    <source>
        <dbReference type="ARBA" id="ARBA00023125"/>
    </source>
</evidence>
<evidence type="ECO:0000256" key="3">
    <source>
        <dbReference type="ARBA" id="ARBA00023163"/>
    </source>
</evidence>
<dbReference type="SMART" id="SM00418">
    <property type="entry name" value="HTH_ARSR"/>
    <property type="match status" value="1"/>
</dbReference>
<dbReference type="InterPro" id="IPR001845">
    <property type="entry name" value="HTH_ArsR_DNA-bd_dom"/>
</dbReference>
<sequence>MSKPSATADLLPPATQTPCCPPMAAQRVEPATALQLAPAFKALGDPVRLQLMSMIASAPGGEICVCDLTPSFEVSGSTISHHLKTLRDAGLVDAERRASWVYYRARPGLMRQLATLLTPSGDDLTSN</sequence>
<dbReference type="SUPFAM" id="SSF46785">
    <property type="entry name" value="Winged helix' DNA-binding domain"/>
    <property type="match status" value="1"/>
</dbReference>
<dbReference type="PRINTS" id="PR00778">
    <property type="entry name" value="HTHARSR"/>
</dbReference>
<dbReference type="PANTHER" id="PTHR33154">
    <property type="entry name" value="TRANSCRIPTIONAL REGULATOR, ARSR FAMILY"/>
    <property type="match status" value="1"/>
</dbReference>
<dbReference type="InterPro" id="IPR036388">
    <property type="entry name" value="WH-like_DNA-bd_sf"/>
</dbReference>
<feature type="domain" description="HTH arsR-type" evidence="4">
    <location>
        <begin position="28"/>
        <end position="125"/>
    </location>
</feature>
<reference evidence="6" key="1">
    <citation type="journal article" date="2019" name="Int. J. Syst. Evol. Microbiol.">
        <title>The Global Catalogue of Microorganisms (GCM) 10K type strain sequencing project: providing services to taxonomists for standard genome sequencing and annotation.</title>
        <authorList>
            <consortium name="The Broad Institute Genomics Platform"/>
            <consortium name="The Broad Institute Genome Sequencing Center for Infectious Disease"/>
            <person name="Wu L."/>
            <person name="Ma J."/>
        </authorList>
    </citation>
    <scope>NUCLEOTIDE SEQUENCE [LARGE SCALE GENOMIC DNA]</scope>
    <source>
        <strain evidence="6">XZYJT-10</strain>
    </source>
</reference>
<dbReference type="EMBL" id="JBHTBJ010000021">
    <property type="protein sequence ID" value="MFC7277339.1"/>
    <property type="molecule type" value="Genomic_DNA"/>
</dbReference>
<dbReference type="PROSITE" id="PS50987">
    <property type="entry name" value="HTH_ARSR_2"/>
    <property type="match status" value="1"/>
</dbReference>
<proteinExistence type="predicted"/>